<dbReference type="EMBL" id="AP019308">
    <property type="protein sequence ID" value="BBH24367.1"/>
    <property type="molecule type" value="Genomic_DNA"/>
</dbReference>
<proteinExistence type="predicted"/>
<gene>
    <name evidence="1" type="ORF">Back11_57120</name>
</gene>
<dbReference type="KEGG" id="pbk:Back11_57120"/>
<keyword evidence="2" id="KW-1185">Reference proteome</keyword>
<dbReference type="Proteomes" id="UP000275368">
    <property type="component" value="Chromosome"/>
</dbReference>
<evidence type="ECO:0000313" key="2">
    <source>
        <dbReference type="Proteomes" id="UP000275368"/>
    </source>
</evidence>
<reference evidence="1 2" key="1">
    <citation type="submission" date="2018-11" db="EMBL/GenBank/DDBJ databases">
        <title>Complete genome sequence of Paenibacillus baekrokdamisoli strain KCTC 33723.</title>
        <authorList>
            <person name="Kang S.W."/>
            <person name="Lee K.C."/>
            <person name="Kim K.K."/>
            <person name="Kim J.S."/>
            <person name="Kim D.S."/>
            <person name="Ko S.H."/>
            <person name="Yang S.H."/>
            <person name="Lee J.S."/>
        </authorList>
    </citation>
    <scope>NUCLEOTIDE SEQUENCE [LARGE SCALE GENOMIC DNA]</scope>
    <source>
        <strain evidence="1 2">KCTC 33723</strain>
    </source>
</reference>
<sequence>MKKDELTLKSIVQQKFVGEYYPYNLEQKNDEEIDSYINNLVGGLSSIKNLKVEADFNNYGSGYASFVNIFCYKKDGSSTEIIKGHTTINGILLYVCRHAPVAAYGRSQVRRHSHGGSHEFLTTKLIATVPTGEWMEIENRIKEQLENYHFGILSKDYLEEPIDFNISIPTIINEDESYKIFDCFFFWED</sequence>
<evidence type="ECO:0000313" key="1">
    <source>
        <dbReference type="EMBL" id="BBH24367.1"/>
    </source>
</evidence>
<dbReference type="AlphaFoldDB" id="A0A3G9IZK3"/>
<name>A0A3G9IZK3_9BACL</name>
<dbReference type="OrthoDB" id="2678393at2"/>
<protein>
    <submittedName>
        <fullName evidence="1">Uncharacterized protein</fullName>
    </submittedName>
</protein>
<organism evidence="1 2">
    <name type="scientific">Paenibacillus baekrokdamisoli</name>
    <dbReference type="NCBI Taxonomy" id="1712516"/>
    <lineage>
        <taxon>Bacteria</taxon>
        <taxon>Bacillati</taxon>
        <taxon>Bacillota</taxon>
        <taxon>Bacilli</taxon>
        <taxon>Bacillales</taxon>
        <taxon>Paenibacillaceae</taxon>
        <taxon>Paenibacillus</taxon>
    </lineage>
</organism>
<dbReference type="RefSeq" id="WP_125664521.1">
    <property type="nucleotide sequence ID" value="NZ_AP019308.1"/>
</dbReference>
<accession>A0A3G9IZK3</accession>